<dbReference type="Proteomes" id="UP000626092">
    <property type="component" value="Unassembled WGS sequence"/>
</dbReference>
<keyword evidence="7" id="KW-1185">Reference proteome</keyword>
<sequence>MTVDGHDSNMLYVHFQYEKVKNDGFTFTIEKDDEGNMTHCLWADATAGKSYQYFGDMVEWLKAMFAGPPKIIITNQDLAIGIALPNTLHRYCMWHIKNKFSERISALAYKEHYEEFKNCIWNSETPEQFEVGWVEVVMATNEDEHWVVYAVHRIKGNGSRGREVVVDKSSNHVRCSCKMFDCVRIPCRHMLAYFSRMQMEDLPNEYILWSGRNRLFQVATTLIDEAVVTEDGTQFVEELLSSGQKKLCDMKKVSEDGEGSAIQVPIRREIGLKEPLQGELIMGRNVAEVNCLIEGCCCDVGNSRVVAGTIALWHSSSADQLAMTWNVKMSMCNVQLQNVRAKVDNRSGVEQVEESVIAHWNELQHMHSKHYLPLPMRDIF</sequence>
<keyword evidence="2 4" id="KW-0863">Zinc-finger</keyword>
<keyword evidence="1" id="KW-0479">Metal-binding</keyword>
<evidence type="ECO:0000259" key="5">
    <source>
        <dbReference type="PROSITE" id="PS50966"/>
    </source>
</evidence>
<gene>
    <name evidence="6" type="ORF">RHSIM_Rhsim09G0059900</name>
</gene>
<dbReference type="PROSITE" id="PS50966">
    <property type="entry name" value="ZF_SWIM"/>
    <property type="match status" value="1"/>
</dbReference>
<dbReference type="AlphaFoldDB" id="A0A834GGB3"/>
<evidence type="ECO:0000256" key="1">
    <source>
        <dbReference type="ARBA" id="ARBA00022723"/>
    </source>
</evidence>
<dbReference type="GO" id="GO:0008270">
    <property type="term" value="F:zinc ion binding"/>
    <property type="evidence" value="ECO:0007669"/>
    <property type="project" value="UniProtKB-KW"/>
</dbReference>
<keyword evidence="3" id="KW-0862">Zinc</keyword>
<protein>
    <recommendedName>
        <fullName evidence="5">SWIM-type domain-containing protein</fullName>
    </recommendedName>
</protein>
<accession>A0A834GGB3</accession>
<dbReference type="Pfam" id="PF04434">
    <property type="entry name" value="SWIM"/>
    <property type="match status" value="1"/>
</dbReference>
<dbReference type="EMBL" id="WJXA01000009">
    <property type="protein sequence ID" value="KAF7133072.1"/>
    <property type="molecule type" value="Genomic_DNA"/>
</dbReference>
<dbReference type="InterPro" id="IPR006564">
    <property type="entry name" value="Znf_PMZ"/>
</dbReference>
<comment type="caution">
    <text evidence="6">The sequence shown here is derived from an EMBL/GenBank/DDBJ whole genome shotgun (WGS) entry which is preliminary data.</text>
</comment>
<evidence type="ECO:0000256" key="3">
    <source>
        <dbReference type="ARBA" id="ARBA00022833"/>
    </source>
</evidence>
<evidence type="ECO:0000256" key="4">
    <source>
        <dbReference type="PROSITE-ProRule" id="PRU00325"/>
    </source>
</evidence>
<evidence type="ECO:0000256" key="2">
    <source>
        <dbReference type="ARBA" id="ARBA00022771"/>
    </source>
</evidence>
<evidence type="ECO:0000313" key="7">
    <source>
        <dbReference type="Proteomes" id="UP000626092"/>
    </source>
</evidence>
<evidence type="ECO:0000313" key="6">
    <source>
        <dbReference type="EMBL" id="KAF7133072.1"/>
    </source>
</evidence>
<feature type="domain" description="SWIM-type" evidence="5">
    <location>
        <begin position="162"/>
        <end position="198"/>
    </location>
</feature>
<dbReference type="InterPro" id="IPR007527">
    <property type="entry name" value="Znf_SWIM"/>
</dbReference>
<dbReference type="SMART" id="SM00575">
    <property type="entry name" value="ZnF_PMZ"/>
    <property type="match status" value="1"/>
</dbReference>
<organism evidence="6 7">
    <name type="scientific">Rhododendron simsii</name>
    <name type="common">Sims's rhododendron</name>
    <dbReference type="NCBI Taxonomy" id="118357"/>
    <lineage>
        <taxon>Eukaryota</taxon>
        <taxon>Viridiplantae</taxon>
        <taxon>Streptophyta</taxon>
        <taxon>Embryophyta</taxon>
        <taxon>Tracheophyta</taxon>
        <taxon>Spermatophyta</taxon>
        <taxon>Magnoliopsida</taxon>
        <taxon>eudicotyledons</taxon>
        <taxon>Gunneridae</taxon>
        <taxon>Pentapetalae</taxon>
        <taxon>asterids</taxon>
        <taxon>Ericales</taxon>
        <taxon>Ericaceae</taxon>
        <taxon>Ericoideae</taxon>
        <taxon>Rhodoreae</taxon>
        <taxon>Rhododendron</taxon>
    </lineage>
</organism>
<dbReference type="PANTHER" id="PTHR47718">
    <property type="entry name" value="OS01G0519700 PROTEIN"/>
    <property type="match status" value="1"/>
</dbReference>
<reference evidence="6" key="1">
    <citation type="submission" date="2019-11" db="EMBL/GenBank/DDBJ databases">
        <authorList>
            <person name="Liu Y."/>
            <person name="Hou J."/>
            <person name="Li T.-Q."/>
            <person name="Guan C.-H."/>
            <person name="Wu X."/>
            <person name="Wu H.-Z."/>
            <person name="Ling F."/>
            <person name="Zhang R."/>
            <person name="Shi X.-G."/>
            <person name="Ren J.-P."/>
            <person name="Chen E.-F."/>
            <person name="Sun J.-M."/>
        </authorList>
    </citation>
    <scope>NUCLEOTIDE SEQUENCE</scope>
    <source>
        <strain evidence="6">Adult_tree_wgs_1</strain>
        <tissue evidence="6">Leaves</tissue>
    </source>
</reference>
<name>A0A834GGB3_RHOSS</name>
<proteinExistence type="predicted"/>